<dbReference type="Proteomes" id="UP000095621">
    <property type="component" value="Unassembled WGS sequence"/>
</dbReference>
<dbReference type="GO" id="GO:0005198">
    <property type="term" value="F:structural molecule activity"/>
    <property type="evidence" value="ECO:0007669"/>
    <property type="project" value="InterPro"/>
</dbReference>
<accession>A0A174YNY7</accession>
<dbReference type="GO" id="GO:0003774">
    <property type="term" value="F:cytoskeletal motor activity"/>
    <property type="evidence" value="ECO:0007669"/>
    <property type="project" value="InterPro"/>
</dbReference>
<keyword evidence="5" id="KW-0966">Cell projection</keyword>
<organism evidence="5 7">
    <name type="scientific">Lachnospira eligens</name>
    <dbReference type="NCBI Taxonomy" id="39485"/>
    <lineage>
        <taxon>Bacteria</taxon>
        <taxon>Bacillati</taxon>
        <taxon>Bacillota</taxon>
        <taxon>Clostridia</taxon>
        <taxon>Lachnospirales</taxon>
        <taxon>Lachnospiraceae</taxon>
        <taxon>Lachnospira</taxon>
    </lineage>
</organism>
<comment type="similarity">
    <text evidence="2 4">Belongs to the FliE family.</text>
</comment>
<name>A0A174YNY7_9FIRM</name>
<dbReference type="Proteomes" id="UP000481964">
    <property type="component" value="Unassembled WGS sequence"/>
</dbReference>
<evidence type="ECO:0000313" key="6">
    <source>
        <dbReference type="EMBL" id="MSC56266.1"/>
    </source>
</evidence>
<keyword evidence="3 4" id="KW-0975">Bacterial flagellum</keyword>
<evidence type="ECO:0000256" key="3">
    <source>
        <dbReference type="ARBA" id="ARBA00023143"/>
    </source>
</evidence>
<evidence type="ECO:0000256" key="4">
    <source>
        <dbReference type="HAMAP-Rule" id="MF_00724"/>
    </source>
</evidence>
<dbReference type="GO" id="GO:0071973">
    <property type="term" value="P:bacterial-type flagellum-dependent cell motility"/>
    <property type="evidence" value="ECO:0007669"/>
    <property type="project" value="InterPro"/>
</dbReference>
<dbReference type="OrthoDB" id="9812413at2"/>
<keyword evidence="5" id="KW-0282">Flagellum</keyword>
<dbReference type="Pfam" id="PF02049">
    <property type="entry name" value="FliE"/>
    <property type="match status" value="1"/>
</dbReference>
<comment type="subcellular location">
    <subcellularLocation>
        <location evidence="1 4">Bacterial flagellum basal body</location>
    </subcellularLocation>
</comment>
<keyword evidence="5" id="KW-0969">Cilium</keyword>
<proteinExistence type="inferred from homology"/>
<reference evidence="5 7" key="1">
    <citation type="submission" date="2015-09" db="EMBL/GenBank/DDBJ databases">
        <authorList>
            <consortium name="Pathogen Informatics"/>
        </authorList>
    </citation>
    <scope>NUCLEOTIDE SEQUENCE [LARGE SCALE GENOMIC DNA]</scope>
    <source>
        <strain evidence="5 7">2789STDY5834875</strain>
    </source>
</reference>
<dbReference type="HAMAP" id="MF_00724">
    <property type="entry name" value="FliE"/>
    <property type="match status" value="1"/>
</dbReference>
<evidence type="ECO:0000256" key="2">
    <source>
        <dbReference type="ARBA" id="ARBA00009272"/>
    </source>
</evidence>
<evidence type="ECO:0000313" key="5">
    <source>
        <dbReference type="EMBL" id="CUQ76843.1"/>
    </source>
</evidence>
<protein>
    <recommendedName>
        <fullName evidence="4">Flagellar hook-basal body complex protein FliE</fullName>
    </recommendedName>
</protein>
<dbReference type="PANTHER" id="PTHR34653">
    <property type="match status" value="1"/>
</dbReference>
<evidence type="ECO:0000313" key="8">
    <source>
        <dbReference type="Proteomes" id="UP000481964"/>
    </source>
</evidence>
<gene>
    <name evidence="4" type="primary">fliE</name>
    <name evidence="5" type="ORF">ERS852490_01278</name>
    <name evidence="6" type="ORF">GKE48_02200</name>
</gene>
<evidence type="ECO:0000256" key="1">
    <source>
        <dbReference type="ARBA" id="ARBA00004117"/>
    </source>
</evidence>
<dbReference type="GO" id="GO:0009425">
    <property type="term" value="C:bacterial-type flagellum basal body"/>
    <property type="evidence" value="ECO:0007669"/>
    <property type="project" value="UniProtKB-SubCell"/>
</dbReference>
<reference evidence="6 8" key="2">
    <citation type="journal article" date="2019" name="Nat. Med.">
        <title>A library of human gut bacterial isolates paired with longitudinal multiomics data enables mechanistic microbiome research.</title>
        <authorList>
            <person name="Poyet M."/>
            <person name="Groussin M."/>
            <person name="Gibbons S.M."/>
            <person name="Avila-Pacheco J."/>
            <person name="Jiang X."/>
            <person name="Kearney S.M."/>
            <person name="Perrotta A.R."/>
            <person name="Berdy B."/>
            <person name="Zhao S."/>
            <person name="Lieberman T.D."/>
            <person name="Swanson P.K."/>
            <person name="Smith M."/>
            <person name="Roesemann S."/>
            <person name="Alexander J.E."/>
            <person name="Rich S.A."/>
            <person name="Livny J."/>
            <person name="Vlamakis H."/>
            <person name="Clish C."/>
            <person name="Bullock K."/>
            <person name="Deik A."/>
            <person name="Scott J."/>
            <person name="Pierce K.A."/>
            <person name="Xavier R.J."/>
            <person name="Alm E.J."/>
        </authorList>
    </citation>
    <scope>NUCLEOTIDE SEQUENCE [LARGE SCALE GENOMIC DNA]</scope>
    <source>
        <strain evidence="6 8">BIOML-A1</strain>
    </source>
</reference>
<dbReference type="EMBL" id="CZBU01000003">
    <property type="protein sequence ID" value="CUQ76843.1"/>
    <property type="molecule type" value="Genomic_DNA"/>
</dbReference>
<dbReference type="EMBL" id="WKRD01000002">
    <property type="protein sequence ID" value="MSC56266.1"/>
    <property type="molecule type" value="Genomic_DNA"/>
</dbReference>
<dbReference type="PANTHER" id="PTHR34653:SF1">
    <property type="entry name" value="FLAGELLAR HOOK-BASAL BODY COMPLEX PROTEIN FLIE"/>
    <property type="match status" value="1"/>
</dbReference>
<evidence type="ECO:0000313" key="7">
    <source>
        <dbReference type="Proteomes" id="UP000095621"/>
    </source>
</evidence>
<sequence>MDLTSAIGSLGGDYVNKVTSAMKENASLSTSKSKNSDTTFDAIYDSVAGLLNSTNSYVQKAQQAEIDYALGNMTNTHELGVYQQEANIALQYTVAIRDKALEAYNSIMNMSM</sequence>
<dbReference type="RefSeq" id="WP_055215395.1">
    <property type="nucleotide sequence ID" value="NZ_CZBU01000003.1"/>
</dbReference>
<dbReference type="InterPro" id="IPR001624">
    <property type="entry name" value="FliE"/>
</dbReference>
<dbReference type="AlphaFoldDB" id="A0A174YNY7"/>